<organism evidence="2 3">
    <name type="scientific">Plectus sambesii</name>
    <dbReference type="NCBI Taxonomy" id="2011161"/>
    <lineage>
        <taxon>Eukaryota</taxon>
        <taxon>Metazoa</taxon>
        <taxon>Ecdysozoa</taxon>
        <taxon>Nematoda</taxon>
        <taxon>Chromadorea</taxon>
        <taxon>Plectida</taxon>
        <taxon>Plectina</taxon>
        <taxon>Plectoidea</taxon>
        <taxon>Plectidae</taxon>
        <taxon>Plectus</taxon>
    </lineage>
</organism>
<evidence type="ECO:0000313" key="3">
    <source>
        <dbReference type="WBParaSite" id="PSAMB.scaffold958size38109.g9992.t1"/>
    </source>
</evidence>
<evidence type="ECO:0000313" key="2">
    <source>
        <dbReference type="Proteomes" id="UP000887566"/>
    </source>
</evidence>
<evidence type="ECO:0000256" key="1">
    <source>
        <dbReference type="SAM" id="SignalP"/>
    </source>
</evidence>
<dbReference type="AlphaFoldDB" id="A0A914XRW5"/>
<proteinExistence type="predicted"/>
<protein>
    <submittedName>
        <fullName evidence="3">Secreted protein</fullName>
    </submittedName>
</protein>
<feature type="chain" id="PRO_5037135553" evidence="1">
    <location>
        <begin position="23"/>
        <end position="88"/>
    </location>
</feature>
<dbReference type="Proteomes" id="UP000887566">
    <property type="component" value="Unplaced"/>
</dbReference>
<keyword evidence="2" id="KW-1185">Reference proteome</keyword>
<accession>A0A914XRW5</accession>
<reference evidence="3" key="1">
    <citation type="submission" date="2022-11" db="UniProtKB">
        <authorList>
            <consortium name="WormBaseParasite"/>
        </authorList>
    </citation>
    <scope>IDENTIFICATION</scope>
</reference>
<sequence length="88" mass="9779">MLPFVFICLCFGSLLMIENAESTATNPLSRGDGSVWLKFRGLMSDIRARGISGVESRKRTIGHDGSGLKYDRNCFFSIANCRILLPYS</sequence>
<dbReference type="WBParaSite" id="PSAMB.scaffold958size38109.g9992.t1">
    <property type="protein sequence ID" value="PSAMB.scaffold958size38109.g9992.t1"/>
    <property type="gene ID" value="PSAMB.scaffold958size38109.g9992"/>
</dbReference>
<keyword evidence="1" id="KW-0732">Signal</keyword>
<feature type="signal peptide" evidence="1">
    <location>
        <begin position="1"/>
        <end position="22"/>
    </location>
</feature>
<name>A0A914XRW5_9BILA</name>